<evidence type="ECO:0000256" key="3">
    <source>
        <dbReference type="ARBA" id="ARBA00022741"/>
    </source>
</evidence>
<dbReference type="PANTHER" id="PTHR10229:SF0">
    <property type="entry name" value="GTP-BINDING PROTEIN 6-RELATED"/>
    <property type="match status" value="1"/>
</dbReference>
<dbReference type="InterPro" id="IPR016496">
    <property type="entry name" value="GTPase_HflX"/>
</dbReference>
<dbReference type="Gene3D" id="6.10.250.2860">
    <property type="match status" value="1"/>
</dbReference>
<keyword evidence="5 6" id="KW-0342">GTP-binding</keyword>
<evidence type="ECO:0000256" key="8">
    <source>
        <dbReference type="PIRSR" id="PIRSR006809-2"/>
    </source>
</evidence>
<evidence type="ECO:0000256" key="1">
    <source>
        <dbReference type="ARBA" id="ARBA00022490"/>
    </source>
</evidence>
<dbReference type="InterPro" id="IPR030394">
    <property type="entry name" value="G_HFLX_dom"/>
</dbReference>
<dbReference type="GO" id="GO:0043022">
    <property type="term" value="F:ribosome binding"/>
    <property type="evidence" value="ECO:0007669"/>
    <property type="project" value="TreeGrafter"/>
</dbReference>
<keyword evidence="2 8" id="KW-0479">Metal-binding</keyword>
<dbReference type="GO" id="GO:0005737">
    <property type="term" value="C:cytoplasm"/>
    <property type="evidence" value="ECO:0007669"/>
    <property type="project" value="UniProtKB-SubCell"/>
</dbReference>
<feature type="binding site" evidence="7">
    <location>
        <begin position="321"/>
        <end position="324"/>
    </location>
    <ligand>
        <name>GTP</name>
        <dbReference type="ChEBI" id="CHEBI:37565"/>
    </ligand>
</feature>
<comment type="similarity">
    <text evidence="6">Belongs to the TRAFAC class OBG-HflX-like GTPase superfamily. HflX GTPase family.</text>
</comment>
<feature type="binding site" evidence="7">
    <location>
        <begin position="344"/>
        <end position="346"/>
    </location>
    <ligand>
        <name>GTP</name>
        <dbReference type="ChEBI" id="CHEBI:37565"/>
    </ligand>
</feature>
<keyword evidence="1 6" id="KW-0963">Cytoplasm</keyword>
<dbReference type="EMBL" id="PGET01000001">
    <property type="protein sequence ID" value="PJJ27467.1"/>
    <property type="molecule type" value="Genomic_DNA"/>
</dbReference>
<dbReference type="InterPro" id="IPR032305">
    <property type="entry name" value="GTP-bd_M"/>
</dbReference>
<evidence type="ECO:0000256" key="5">
    <source>
        <dbReference type="ARBA" id="ARBA00023134"/>
    </source>
</evidence>
<feature type="binding site" evidence="8">
    <location>
        <position position="235"/>
    </location>
    <ligand>
        <name>Mg(2+)</name>
        <dbReference type="ChEBI" id="CHEBI:18420"/>
    </ligand>
</feature>
<dbReference type="SUPFAM" id="SSF52540">
    <property type="entry name" value="P-loop containing nucleoside triphosphate hydrolases"/>
    <property type="match status" value="1"/>
</dbReference>
<feature type="binding site" evidence="8">
    <location>
        <position position="215"/>
    </location>
    <ligand>
        <name>Mg(2+)</name>
        <dbReference type="ChEBI" id="CHEBI:18420"/>
    </ligand>
</feature>
<protein>
    <recommendedName>
        <fullName evidence="6">GTPase HflX</fullName>
    </recommendedName>
    <alternativeName>
        <fullName evidence="6">GTP-binding protein HflX</fullName>
    </alternativeName>
</protein>
<gene>
    <name evidence="6" type="primary">hflX</name>
    <name evidence="10" type="ORF">H171_0936</name>
</gene>
<dbReference type="NCBIfam" id="TIGR03156">
    <property type="entry name" value="GTP_HflX"/>
    <property type="match status" value="1"/>
</dbReference>
<dbReference type="RefSeq" id="WP_100304103.1">
    <property type="nucleotide sequence ID" value="NZ_PGET01000001.1"/>
</dbReference>
<comment type="cofactor">
    <cofactor evidence="8">
        <name>Mg(2+)</name>
        <dbReference type="ChEBI" id="CHEBI:18420"/>
    </cofactor>
</comment>
<evidence type="ECO:0000256" key="4">
    <source>
        <dbReference type="ARBA" id="ARBA00022842"/>
    </source>
</evidence>
<dbReference type="Gene3D" id="3.40.50.11060">
    <property type="entry name" value="GTPase HflX, N-terminal domain"/>
    <property type="match status" value="1"/>
</dbReference>
<keyword evidence="3 6" id="KW-0547">Nucleotide-binding</keyword>
<proteinExistence type="inferred from homology"/>
<dbReference type="Gene3D" id="3.40.50.300">
    <property type="entry name" value="P-loop containing nucleotide triphosphate hydrolases"/>
    <property type="match status" value="1"/>
</dbReference>
<dbReference type="HAMAP" id="MF_00900">
    <property type="entry name" value="GTPase_HflX"/>
    <property type="match status" value="1"/>
</dbReference>
<evidence type="ECO:0000256" key="2">
    <source>
        <dbReference type="ARBA" id="ARBA00022723"/>
    </source>
</evidence>
<dbReference type="FunFam" id="3.40.50.11060:FF:000001">
    <property type="entry name" value="GTPase HflX"/>
    <property type="match status" value="1"/>
</dbReference>
<dbReference type="PRINTS" id="PR00326">
    <property type="entry name" value="GTP1OBG"/>
</dbReference>
<dbReference type="GO" id="GO:0005525">
    <property type="term" value="F:GTP binding"/>
    <property type="evidence" value="ECO:0007669"/>
    <property type="project" value="UniProtKB-UniRule"/>
</dbReference>
<dbReference type="AlphaFoldDB" id="A0A2M8Z1Y6"/>
<dbReference type="InterPro" id="IPR027417">
    <property type="entry name" value="P-loop_NTPase"/>
</dbReference>
<comment type="caution">
    <text evidence="10">The sequence shown here is derived from an EMBL/GenBank/DDBJ whole genome shotgun (WGS) entry which is preliminary data.</text>
</comment>
<reference evidence="10 11" key="1">
    <citation type="submission" date="2017-11" db="EMBL/GenBank/DDBJ databases">
        <title>Understudied soil microbes with underappreciated capabilities: Untangling the Clostridium saccharolyticum group.</title>
        <authorList>
            <person name="Leschine S."/>
        </authorList>
    </citation>
    <scope>NUCLEOTIDE SEQUENCE [LARGE SCALE GENOMIC DNA]</scope>
    <source>
        <strain evidence="10 11">18A</strain>
    </source>
</reference>
<dbReference type="InterPro" id="IPR042108">
    <property type="entry name" value="GTPase_HflX_N_sf"/>
</dbReference>
<evidence type="ECO:0000259" key="9">
    <source>
        <dbReference type="PROSITE" id="PS51705"/>
    </source>
</evidence>
<dbReference type="Pfam" id="PF16360">
    <property type="entry name" value="GTP-bdg_M"/>
    <property type="match status" value="1"/>
</dbReference>
<dbReference type="OrthoDB" id="9812272at2"/>
<dbReference type="Pfam" id="PF13167">
    <property type="entry name" value="GTP-bdg_N"/>
    <property type="match status" value="1"/>
</dbReference>
<accession>A0A2M8Z1Y6</accession>
<keyword evidence="4 8" id="KW-0460">Magnesium</keyword>
<name>A0A2M8Z1Y6_9FIRM</name>
<dbReference type="GO" id="GO:0003924">
    <property type="term" value="F:GTPase activity"/>
    <property type="evidence" value="ECO:0007669"/>
    <property type="project" value="UniProtKB-UniRule"/>
</dbReference>
<dbReference type="CDD" id="cd01878">
    <property type="entry name" value="HflX"/>
    <property type="match status" value="1"/>
</dbReference>
<feature type="binding site" evidence="7">
    <location>
        <begin position="255"/>
        <end position="258"/>
    </location>
    <ligand>
        <name>GTP</name>
        <dbReference type="ChEBI" id="CHEBI:37565"/>
    </ligand>
</feature>
<feature type="binding site" evidence="7">
    <location>
        <begin position="233"/>
        <end position="237"/>
    </location>
    <ligand>
        <name>GTP</name>
        <dbReference type="ChEBI" id="CHEBI:37565"/>
    </ligand>
</feature>
<dbReference type="Proteomes" id="UP000231092">
    <property type="component" value="Unassembled WGS sequence"/>
</dbReference>
<dbReference type="InterPro" id="IPR006073">
    <property type="entry name" value="GTP-bd"/>
</dbReference>
<comment type="subcellular location">
    <subcellularLocation>
        <location evidence="6">Cytoplasm</location>
    </subcellularLocation>
    <text evidence="6">May associate with membranes.</text>
</comment>
<dbReference type="GO" id="GO:0046872">
    <property type="term" value="F:metal ion binding"/>
    <property type="evidence" value="ECO:0007669"/>
    <property type="project" value="UniProtKB-KW"/>
</dbReference>
<feature type="domain" description="Hflx-type G" evidence="9">
    <location>
        <begin position="202"/>
        <end position="366"/>
    </location>
</feature>
<comment type="subunit">
    <text evidence="6">Monomer. Associates with the 50S ribosomal subunit.</text>
</comment>
<dbReference type="PROSITE" id="PS51705">
    <property type="entry name" value="G_HFLX"/>
    <property type="match status" value="1"/>
</dbReference>
<dbReference type="PIRSF" id="PIRSF006809">
    <property type="entry name" value="GTP-binding_hflX_prd"/>
    <property type="match status" value="1"/>
</dbReference>
<sequence length="423" mass="47530">MAELIELKEIEERVILVAVSTEDENDTKASLDELEELVKTAGAVTVDKIIQNRERIHPGTYLGKGKIEEIKDRIWELDATGIVCDDELSPAQLRNLEEALDTKIMDRTMVILDIFASRATTREGKIQVELAQLKYRSARLVGLRSSLSRLGGGIGTRGPGEKKLEMDRRLIHDRIGMLKADLEDVKRHREVVRQQRDKNHVPTAAIVGYTNAGKSTLLNRLTDAGILAEDKLFATLDPTTRNLSLPGGQQILLTDTVGFIRKLPHHLIEAFKSTLEEAKYSDIILHVVDCSNPQMDMQMYVVYETLRELGVCDKVMVTVFNKIDTAEGGVILRDVSSDHQVRISAKTGEGLDELLNLLETILRNQKIYLEKVYSYKEAGKIQLIRKYGQLLKEEYQEDGILVNAYVPSELFASLADNADAFNE</sequence>
<dbReference type="PANTHER" id="PTHR10229">
    <property type="entry name" value="GTP-BINDING PROTEIN HFLX"/>
    <property type="match status" value="1"/>
</dbReference>
<evidence type="ECO:0000256" key="7">
    <source>
        <dbReference type="PIRSR" id="PIRSR006809-1"/>
    </source>
</evidence>
<evidence type="ECO:0000256" key="6">
    <source>
        <dbReference type="HAMAP-Rule" id="MF_00900"/>
    </source>
</evidence>
<dbReference type="InterPro" id="IPR025121">
    <property type="entry name" value="GTPase_HflX_N"/>
</dbReference>
<dbReference type="Pfam" id="PF01926">
    <property type="entry name" value="MMR_HSR1"/>
    <property type="match status" value="1"/>
</dbReference>
<feature type="binding site" evidence="7">
    <location>
        <begin position="208"/>
        <end position="215"/>
    </location>
    <ligand>
        <name>GTP</name>
        <dbReference type="ChEBI" id="CHEBI:37565"/>
    </ligand>
</feature>
<comment type="function">
    <text evidence="6">GTPase that associates with the 50S ribosomal subunit and may have a role during protein synthesis or ribosome biogenesis.</text>
</comment>
<evidence type="ECO:0000313" key="11">
    <source>
        <dbReference type="Proteomes" id="UP000231092"/>
    </source>
</evidence>
<evidence type="ECO:0000313" key="10">
    <source>
        <dbReference type="EMBL" id="PJJ27467.1"/>
    </source>
</evidence>
<organism evidence="10 11">
    <name type="scientific">[Clostridium] celerecrescens 18A</name>
    <dbReference type="NCBI Taxonomy" id="1286362"/>
    <lineage>
        <taxon>Bacteria</taxon>
        <taxon>Bacillati</taxon>
        <taxon>Bacillota</taxon>
        <taxon>Clostridia</taxon>
        <taxon>Lachnospirales</taxon>
        <taxon>Lachnospiraceae</taxon>
        <taxon>Lacrimispora</taxon>
    </lineage>
</organism>